<evidence type="ECO:0000256" key="2">
    <source>
        <dbReference type="ARBA" id="ARBA00001946"/>
    </source>
</evidence>
<dbReference type="CDD" id="cd03424">
    <property type="entry name" value="NUDIX_ADPRase_Nudt5_UGPPase_Nudt14"/>
    <property type="match status" value="1"/>
</dbReference>
<evidence type="ECO:0000256" key="4">
    <source>
        <dbReference type="ARBA" id="ARBA00016377"/>
    </source>
</evidence>
<dbReference type="EMBL" id="JALJRB010000010">
    <property type="protein sequence ID" value="MCJ8501109.1"/>
    <property type="molecule type" value="Genomic_DNA"/>
</dbReference>
<dbReference type="SUPFAM" id="SSF55811">
    <property type="entry name" value="Nudix"/>
    <property type="match status" value="1"/>
</dbReference>
<comment type="caution">
    <text evidence="9">The sequence shown here is derived from an EMBL/GenBank/DDBJ whole genome shotgun (WGS) entry which is preliminary data.</text>
</comment>
<organism evidence="9 10">
    <name type="scientific">Desulfatitalea alkaliphila</name>
    <dbReference type="NCBI Taxonomy" id="2929485"/>
    <lineage>
        <taxon>Bacteria</taxon>
        <taxon>Pseudomonadati</taxon>
        <taxon>Thermodesulfobacteriota</taxon>
        <taxon>Desulfobacteria</taxon>
        <taxon>Desulfobacterales</taxon>
        <taxon>Desulfosarcinaceae</taxon>
        <taxon>Desulfatitalea</taxon>
    </lineage>
</organism>
<evidence type="ECO:0000313" key="9">
    <source>
        <dbReference type="EMBL" id="MCJ8501109.1"/>
    </source>
</evidence>
<name>A0AA41R1Z0_9BACT</name>
<keyword evidence="5 9" id="KW-0378">Hydrolase</keyword>
<evidence type="ECO:0000259" key="8">
    <source>
        <dbReference type="PROSITE" id="PS51462"/>
    </source>
</evidence>
<sequence>MHPHVNQRRTIRHGRVFEITVENVTLANGVTIDLEIIRHPGAAAIVPLLEDRRVVMLKQYRHAVGRYMWEIPAGTVDRQESPMACARRELVEETGYSAAVWETLGAVQPVPGYSDETIHLFLARDLTPARQHLDADEILEVHPLPLDEVVAMIADGRIQDAKTIAAMFLVQQRRI</sequence>
<evidence type="ECO:0000313" key="10">
    <source>
        <dbReference type="Proteomes" id="UP001165427"/>
    </source>
</evidence>
<reference evidence="9" key="1">
    <citation type="submission" date="2022-04" db="EMBL/GenBank/DDBJ databases">
        <title>Desulfatitalea alkaliphila sp. nov., a novel anaerobic sulfate-reducing bacterium isolated from terrestrial mud volcano, Taman Peninsula, Russia.</title>
        <authorList>
            <person name="Khomyakova M.A."/>
            <person name="Merkel A.Y."/>
            <person name="Slobodkin A.I."/>
        </authorList>
    </citation>
    <scope>NUCLEOTIDE SEQUENCE</scope>
    <source>
        <strain evidence="9">M08but</strain>
    </source>
</reference>
<comment type="catalytic activity">
    <reaction evidence="1">
        <text>GDP-alpha-D-mannose + H2O = alpha-D-mannose 1-phosphate + GMP + 2 H(+)</text>
        <dbReference type="Rhea" id="RHEA:27978"/>
        <dbReference type="ChEBI" id="CHEBI:15377"/>
        <dbReference type="ChEBI" id="CHEBI:15378"/>
        <dbReference type="ChEBI" id="CHEBI:57527"/>
        <dbReference type="ChEBI" id="CHEBI:58115"/>
        <dbReference type="ChEBI" id="CHEBI:58409"/>
    </reaction>
</comment>
<evidence type="ECO:0000256" key="1">
    <source>
        <dbReference type="ARBA" id="ARBA00000847"/>
    </source>
</evidence>
<dbReference type="InterPro" id="IPR015797">
    <property type="entry name" value="NUDIX_hydrolase-like_dom_sf"/>
</dbReference>
<dbReference type="Pfam" id="PF00293">
    <property type="entry name" value="NUDIX"/>
    <property type="match status" value="1"/>
</dbReference>
<dbReference type="GO" id="GO:0006753">
    <property type="term" value="P:nucleoside phosphate metabolic process"/>
    <property type="evidence" value="ECO:0007669"/>
    <property type="project" value="TreeGrafter"/>
</dbReference>
<dbReference type="InterPro" id="IPR020084">
    <property type="entry name" value="NUDIX_hydrolase_CS"/>
</dbReference>
<evidence type="ECO:0000256" key="6">
    <source>
        <dbReference type="ARBA" id="ARBA00032162"/>
    </source>
</evidence>
<accession>A0AA41R1Z0</accession>
<evidence type="ECO:0000256" key="3">
    <source>
        <dbReference type="ARBA" id="ARBA00007275"/>
    </source>
</evidence>
<dbReference type="Gene3D" id="3.90.79.10">
    <property type="entry name" value="Nucleoside Triphosphate Pyrophosphohydrolase"/>
    <property type="match status" value="1"/>
</dbReference>
<evidence type="ECO:0000256" key="5">
    <source>
        <dbReference type="ARBA" id="ARBA00022801"/>
    </source>
</evidence>
<protein>
    <recommendedName>
        <fullName evidence="4">GDP-mannose pyrophosphatase</fullName>
    </recommendedName>
    <alternativeName>
        <fullName evidence="6">GDP-mannose hydrolase</fullName>
    </alternativeName>
    <alternativeName>
        <fullName evidence="7">GDPMK</fullName>
    </alternativeName>
</protein>
<dbReference type="InterPro" id="IPR000086">
    <property type="entry name" value="NUDIX_hydrolase_dom"/>
</dbReference>
<dbReference type="GO" id="GO:0016787">
    <property type="term" value="F:hydrolase activity"/>
    <property type="evidence" value="ECO:0007669"/>
    <property type="project" value="UniProtKB-KW"/>
</dbReference>
<evidence type="ECO:0000256" key="7">
    <source>
        <dbReference type="ARBA" id="ARBA00032272"/>
    </source>
</evidence>
<dbReference type="RefSeq" id="WP_246907345.1">
    <property type="nucleotide sequence ID" value="NZ_JALJRB010000010.1"/>
</dbReference>
<dbReference type="Proteomes" id="UP001165427">
    <property type="component" value="Unassembled WGS sequence"/>
</dbReference>
<comment type="similarity">
    <text evidence="3">Belongs to the Nudix hydrolase family. NudK subfamily.</text>
</comment>
<dbReference type="PROSITE" id="PS00893">
    <property type="entry name" value="NUDIX_BOX"/>
    <property type="match status" value="1"/>
</dbReference>
<dbReference type="PROSITE" id="PS51462">
    <property type="entry name" value="NUDIX"/>
    <property type="match status" value="1"/>
</dbReference>
<proteinExistence type="inferred from homology"/>
<comment type="cofactor">
    <cofactor evidence="2">
        <name>Mg(2+)</name>
        <dbReference type="ChEBI" id="CHEBI:18420"/>
    </cofactor>
</comment>
<feature type="domain" description="Nudix hydrolase" evidence="8">
    <location>
        <begin position="37"/>
        <end position="166"/>
    </location>
</feature>
<keyword evidence="10" id="KW-1185">Reference proteome</keyword>
<gene>
    <name evidence="9" type="ORF">MRX98_11045</name>
</gene>
<dbReference type="PANTHER" id="PTHR11839:SF18">
    <property type="entry name" value="NUDIX HYDROLASE DOMAIN-CONTAINING PROTEIN"/>
    <property type="match status" value="1"/>
</dbReference>
<dbReference type="GO" id="GO:0019693">
    <property type="term" value="P:ribose phosphate metabolic process"/>
    <property type="evidence" value="ECO:0007669"/>
    <property type="project" value="TreeGrafter"/>
</dbReference>
<dbReference type="PANTHER" id="PTHR11839">
    <property type="entry name" value="UDP/ADP-SUGAR PYROPHOSPHATASE"/>
    <property type="match status" value="1"/>
</dbReference>
<dbReference type="AlphaFoldDB" id="A0AA41R1Z0"/>